<proteinExistence type="predicted"/>
<dbReference type="Pfam" id="PF01408">
    <property type="entry name" value="GFO_IDH_MocA"/>
    <property type="match status" value="1"/>
</dbReference>
<feature type="non-terminal residue" evidence="3">
    <location>
        <position position="230"/>
    </location>
</feature>
<evidence type="ECO:0000259" key="1">
    <source>
        <dbReference type="Pfam" id="PF01408"/>
    </source>
</evidence>
<dbReference type="PANTHER" id="PTHR43249">
    <property type="entry name" value="UDP-N-ACETYL-2-AMINO-2-DEOXY-D-GLUCURONATE OXIDASE"/>
    <property type="match status" value="1"/>
</dbReference>
<feature type="domain" description="Gfo/Idh/MocA-like oxidoreductase N-terminal" evidence="1">
    <location>
        <begin position="2"/>
        <end position="35"/>
    </location>
</feature>
<dbReference type="PANTHER" id="PTHR43249:SF1">
    <property type="entry name" value="D-GLUCOSIDE 3-DEHYDROGENASE"/>
    <property type="match status" value="1"/>
</dbReference>
<evidence type="ECO:0000313" key="3">
    <source>
        <dbReference type="EMBL" id="SVE56062.1"/>
    </source>
</evidence>
<reference evidence="3" key="1">
    <citation type="submission" date="2018-05" db="EMBL/GenBank/DDBJ databases">
        <authorList>
            <person name="Lanie J.A."/>
            <person name="Ng W.-L."/>
            <person name="Kazmierczak K.M."/>
            <person name="Andrzejewski T.M."/>
            <person name="Davidsen T.M."/>
            <person name="Wayne K.J."/>
            <person name="Tettelin H."/>
            <person name="Glass J.I."/>
            <person name="Rusch D."/>
            <person name="Podicherti R."/>
            <person name="Tsui H.-C.T."/>
            <person name="Winkler M.E."/>
        </authorList>
    </citation>
    <scope>NUCLEOTIDE SEQUENCE</scope>
</reference>
<dbReference type="Pfam" id="PF22725">
    <property type="entry name" value="GFO_IDH_MocA_C3"/>
    <property type="match status" value="1"/>
</dbReference>
<dbReference type="Gene3D" id="3.40.50.720">
    <property type="entry name" value="NAD(P)-binding Rossmann-like Domain"/>
    <property type="match status" value="1"/>
</dbReference>
<name>A0A383EGQ5_9ZZZZ</name>
<dbReference type="InterPro" id="IPR052515">
    <property type="entry name" value="Gfo/Idh/MocA_Oxidoreductase"/>
</dbReference>
<dbReference type="SUPFAM" id="SSF55347">
    <property type="entry name" value="Glyceraldehyde-3-phosphate dehydrogenase-like, C-terminal domain"/>
    <property type="match status" value="1"/>
</dbReference>
<dbReference type="GO" id="GO:0000166">
    <property type="term" value="F:nucleotide binding"/>
    <property type="evidence" value="ECO:0007669"/>
    <property type="project" value="InterPro"/>
</dbReference>
<gene>
    <name evidence="3" type="ORF">METZ01_LOCUS508916</name>
</gene>
<feature type="domain" description="GFO/IDH/MocA-like oxidoreductase" evidence="2">
    <location>
        <begin position="53"/>
        <end position="171"/>
    </location>
</feature>
<dbReference type="InterPro" id="IPR055170">
    <property type="entry name" value="GFO_IDH_MocA-like_dom"/>
</dbReference>
<organism evidence="3">
    <name type="scientific">marine metagenome</name>
    <dbReference type="NCBI Taxonomy" id="408172"/>
    <lineage>
        <taxon>unclassified sequences</taxon>
        <taxon>metagenomes</taxon>
        <taxon>ecological metagenomes</taxon>
    </lineage>
</organism>
<dbReference type="InterPro" id="IPR000683">
    <property type="entry name" value="Gfo/Idh/MocA-like_OxRdtase_N"/>
</dbReference>
<accession>A0A383EGQ5</accession>
<sequence>TIAGLEKGLHVFCEKPPGMNVEDVQKVWETKQKHPSLKLKYGFNHRYHNSVKDALKILKSKELGEVINLRAIYGKDGFVPFSSGWRAKRKYAGGGILLDQGIHIVDLIQLFCGDFPEVQSYVSNDFWKCDVEDNVFAIMRNSQGKMAMLHSTATQWQHLFSLNIFLTEGYLRLSGILSGSKSYGQERLIIGRRNKSATGSDREETITYLEDNSWRDEVNEFVDAIVNNGP</sequence>
<dbReference type="AlphaFoldDB" id="A0A383EGQ5"/>
<dbReference type="Gene3D" id="3.30.360.10">
    <property type="entry name" value="Dihydrodipicolinate Reductase, domain 2"/>
    <property type="match status" value="1"/>
</dbReference>
<evidence type="ECO:0000259" key="2">
    <source>
        <dbReference type="Pfam" id="PF22725"/>
    </source>
</evidence>
<dbReference type="EMBL" id="UINC01225836">
    <property type="protein sequence ID" value="SVE56062.1"/>
    <property type="molecule type" value="Genomic_DNA"/>
</dbReference>
<feature type="non-terminal residue" evidence="3">
    <location>
        <position position="1"/>
    </location>
</feature>
<protein>
    <submittedName>
        <fullName evidence="3">Uncharacterized protein</fullName>
    </submittedName>
</protein>